<comment type="similarity">
    <text evidence="1">Belongs to the UPF0149 family.</text>
</comment>
<organism evidence="2 3">
    <name type="scientific">Thiomicrospira cyclica (strain DSM 14477 / JCM 11371 / ALM1)</name>
    <name type="common">Thioalkalimicrobium cyclicum</name>
    <dbReference type="NCBI Taxonomy" id="717773"/>
    <lineage>
        <taxon>Bacteria</taxon>
        <taxon>Pseudomonadati</taxon>
        <taxon>Pseudomonadota</taxon>
        <taxon>Gammaproteobacteria</taxon>
        <taxon>Thiotrichales</taxon>
        <taxon>Piscirickettsiaceae</taxon>
        <taxon>Thiomicrospira</taxon>
    </lineage>
</organism>
<proteinExistence type="inferred from homology"/>
<reference evidence="2 3" key="1">
    <citation type="submission" date="2011-05" db="EMBL/GenBank/DDBJ databases">
        <title>Complete sequence of Thioalkalimicrobium cyclicum ALM1.</title>
        <authorList>
            <consortium name="US DOE Joint Genome Institute"/>
            <person name="Lucas S."/>
            <person name="Han J."/>
            <person name="Lapidus A."/>
            <person name="Cheng J.-F."/>
            <person name="Goodwin L."/>
            <person name="Pitluck S."/>
            <person name="Peters L."/>
            <person name="Mikhailova N."/>
            <person name="Davenport K."/>
            <person name="Han C."/>
            <person name="Tapia R."/>
            <person name="Land M."/>
            <person name="Hauser L."/>
            <person name="Kyrpides N."/>
            <person name="Ivanova N."/>
            <person name="Pagani I."/>
            <person name="Kappler U."/>
            <person name="Woyke T."/>
        </authorList>
    </citation>
    <scope>NUCLEOTIDE SEQUENCE [LARGE SCALE GENOMIC DNA]</scope>
    <source>
        <strain evidence="3">DSM 14477 / JCM 11371 / ALM1</strain>
    </source>
</reference>
<dbReference type="GO" id="GO:0005829">
    <property type="term" value="C:cytosol"/>
    <property type="evidence" value="ECO:0007669"/>
    <property type="project" value="TreeGrafter"/>
</dbReference>
<sequence>MSTKLDFEHYNEWIASISQLESPAFVQGLMIGQLCADTSLTEAQWLKQFLVEAGITKIKERWLQDLHQLYEHTLLGLNSDTLELELFLPDDTSTLSQRVNHLALWAEGVLHGLGLGQLPELNQELTELIQDLSELAMVEPPENVDDMAEEQYMQLYEFARLAAMMFYDQLHPMATKAPTKVASESVVTLH</sequence>
<evidence type="ECO:0000256" key="1">
    <source>
        <dbReference type="ARBA" id="ARBA00038308"/>
    </source>
</evidence>
<evidence type="ECO:0000313" key="3">
    <source>
        <dbReference type="Proteomes" id="UP000009232"/>
    </source>
</evidence>
<dbReference type="HOGENOM" id="CLU_085336_0_1_6"/>
<dbReference type="OrthoDB" id="9783391at2"/>
<dbReference type="KEGG" id="tcy:Thicy_1159"/>
<name>F6D8S5_THICA</name>
<dbReference type="PANTHER" id="PTHR37528">
    <property type="entry name" value="UPF0149 PROTEIN YGFB"/>
    <property type="match status" value="1"/>
</dbReference>
<evidence type="ECO:0000313" key="2">
    <source>
        <dbReference type="EMBL" id="AEG31926.1"/>
    </source>
</evidence>
<dbReference type="Pfam" id="PF03695">
    <property type="entry name" value="UPF0149"/>
    <property type="match status" value="1"/>
</dbReference>
<dbReference type="InterPro" id="IPR011978">
    <property type="entry name" value="YgfB-like"/>
</dbReference>
<dbReference type="InterPro" id="IPR036255">
    <property type="entry name" value="YgfB-like_sf"/>
</dbReference>
<dbReference type="EMBL" id="CP002776">
    <property type="protein sequence ID" value="AEG31926.1"/>
    <property type="molecule type" value="Genomic_DNA"/>
</dbReference>
<dbReference type="Proteomes" id="UP000009232">
    <property type="component" value="Chromosome"/>
</dbReference>
<dbReference type="Gene3D" id="1.20.120.740">
    <property type="entry name" value="YgfB uncharacterised protein family UPF0149, PF03695"/>
    <property type="match status" value="1"/>
</dbReference>
<dbReference type="STRING" id="717773.Thicy_1159"/>
<dbReference type="eggNOG" id="COG3079">
    <property type="taxonomic scope" value="Bacteria"/>
</dbReference>
<protein>
    <submittedName>
        <fullName evidence="2">YgfB and YecA</fullName>
    </submittedName>
</protein>
<accession>F6D8S5</accession>
<dbReference type="AlphaFoldDB" id="F6D8S5"/>
<dbReference type="PANTHER" id="PTHR37528:SF1">
    <property type="entry name" value="UPF0149 PROTEIN YGFB"/>
    <property type="match status" value="1"/>
</dbReference>
<dbReference type="SUPFAM" id="SSF101327">
    <property type="entry name" value="YgfB-like"/>
    <property type="match status" value="1"/>
</dbReference>
<keyword evidence="3" id="KW-1185">Reference proteome</keyword>
<gene>
    <name evidence="2" type="ordered locus">Thicy_1159</name>
</gene>
<dbReference type="RefSeq" id="WP_013835702.1">
    <property type="nucleotide sequence ID" value="NC_015581.1"/>
</dbReference>